<dbReference type="CDD" id="cd02440">
    <property type="entry name" value="AdoMet_MTases"/>
    <property type="match status" value="1"/>
</dbReference>
<keyword evidence="3" id="KW-1185">Reference proteome</keyword>
<sequence>MGLIQTNLDKLDFANLYKKQMEVSTFKGKSSQDWDKRANSMNQNVHKSVYTKTFIDKIDTNNASSLLDVGCGPGTISFAIASKLSKIYALDYSEGMLGCVKDNCEKKGIDNITTIHKSWDDNWDAVPKADIVVASRSMEVKDIKDALIKLNSKANKRVYLTTKVGGSFIDSDILNQLEREVFPRPDYIYLVNVLHSMGIFAKVDFILSENTKFESSSDEEFVEKISWSLGELSNEEKELLKNYFNSSYKYKKIPDYLTWALISWEVEENV</sequence>
<dbReference type="InterPro" id="IPR029063">
    <property type="entry name" value="SAM-dependent_MTases_sf"/>
</dbReference>
<name>A0AAE7B5C6_9BACT</name>
<feature type="domain" description="Methyltransferase" evidence="1">
    <location>
        <begin position="63"/>
        <end position="174"/>
    </location>
</feature>
<evidence type="ECO:0000313" key="3">
    <source>
        <dbReference type="Proteomes" id="UP000503482"/>
    </source>
</evidence>
<reference evidence="2 3" key="1">
    <citation type="submission" date="2020-05" db="EMBL/GenBank/DDBJ databases">
        <title>Complete genome sequencing of Campylobacter and Arcobacter type strains.</title>
        <authorList>
            <person name="Miller W.G."/>
            <person name="Yee E."/>
        </authorList>
    </citation>
    <scope>NUCLEOTIDE SEQUENCE [LARGE SCALE GENOMIC DNA]</scope>
    <source>
        <strain evidence="2 3">LMG 26156</strain>
    </source>
</reference>
<accession>A0AAE7B5C6</accession>
<dbReference type="GO" id="GO:0032259">
    <property type="term" value="P:methylation"/>
    <property type="evidence" value="ECO:0007669"/>
    <property type="project" value="UniProtKB-KW"/>
</dbReference>
<dbReference type="Pfam" id="PF13847">
    <property type="entry name" value="Methyltransf_31"/>
    <property type="match status" value="1"/>
</dbReference>
<dbReference type="EMBL" id="CP053840">
    <property type="protein sequence ID" value="QKF65608.1"/>
    <property type="molecule type" value="Genomic_DNA"/>
</dbReference>
<dbReference type="InterPro" id="IPR025714">
    <property type="entry name" value="Methyltranfer_dom"/>
</dbReference>
<organism evidence="2 3">
    <name type="scientific">Arcobacter venerupis</name>
    <dbReference type="NCBI Taxonomy" id="1054033"/>
    <lineage>
        <taxon>Bacteria</taxon>
        <taxon>Pseudomonadati</taxon>
        <taxon>Campylobacterota</taxon>
        <taxon>Epsilonproteobacteria</taxon>
        <taxon>Campylobacterales</taxon>
        <taxon>Arcobacteraceae</taxon>
        <taxon>Arcobacter</taxon>
    </lineage>
</organism>
<dbReference type="SUPFAM" id="SSF53335">
    <property type="entry name" value="S-adenosyl-L-methionine-dependent methyltransferases"/>
    <property type="match status" value="1"/>
</dbReference>
<protein>
    <submittedName>
        <fullName evidence="2">SAM-dependent methyltransferase</fullName>
    </submittedName>
</protein>
<dbReference type="GO" id="GO:0008168">
    <property type="term" value="F:methyltransferase activity"/>
    <property type="evidence" value="ECO:0007669"/>
    <property type="project" value="UniProtKB-KW"/>
</dbReference>
<proteinExistence type="predicted"/>
<dbReference type="RefSeq" id="WP_128359779.1">
    <property type="nucleotide sequence ID" value="NZ_CP053840.1"/>
</dbReference>
<keyword evidence="2" id="KW-0489">Methyltransferase</keyword>
<dbReference type="Gene3D" id="3.40.50.150">
    <property type="entry name" value="Vaccinia Virus protein VP39"/>
    <property type="match status" value="1"/>
</dbReference>
<evidence type="ECO:0000313" key="2">
    <source>
        <dbReference type="EMBL" id="QKF65608.1"/>
    </source>
</evidence>
<dbReference type="KEGG" id="avp:AVENP_0026"/>
<dbReference type="AlphaFoldDB" id="A0AAE7B5C6"/>
<dbReference type="Proteomes" id="UP000503482">
    <property type="component" value="Chromosome"/>
</dbReference>
<keyword evidence="2" id="KW-0808">Transferase</keyword>
<evidence type="ECO:0000259" key="1">
    <source>
        <dbReference type="Pfam" id="PF13847"/>
    </source>
</evidence>
<gene>
    <name evidence="2" type="ORF">AVENP_0026</name>
</gene>